<evidence type="ECO:0000256" key="2">
    <source>
        <dbReference type="ARBA" id="ARBA00022649"/>
    </source>
</evidence>
<dbReference type="Pfam" id="PF05016">
    <property type="entry name" value="ParE_toxin"/>
    <property type="match status" value="1"/>
</dbReference>
<dbReference type="OrthoDB" id="5570653at2"/>
<sequence length="84" mass="9477">MYQIVYKKKAIKTLAKMPVTVVAKFKAAFYAIADDNNAQLDIKQLEGLGGFRLRIGSYRAIYEIDDGRLIVTVFNIGSRGDIYK</sequence>
<dbReference type="RefSeq" id="WP_087147925.1">
    <property type="nucleotide sequence ID" value="NZ_FUKJ01000360.1"/>
</dbReference>
<protein>
    <submittedName>
        <fullName evidence="3">Plasmid stabilization system</fullName>
    </submittedName>
</protein>
<dbReference type="Proteomes" id="UP000195442">
    <property type="component" value="Unassembled WGS sequence"/>
</dbReference>
<gene>
    <name evidence="3" type="ORF">CRENPOLYSF2_4220002</name>
</gene>
<name>A0A1R4HEU4_9GAMM</name>
<dbReference type="PANTHER" id="PTHR35601">
    <property type="entry name" value="TOXIN RELE"/>
    <property type="match status" value="1"/>
</dbReference>
<dbReference type="Gene3D" id="3.30.2310.20">
    <property type="entry name" value="RelE-like"/>
    <property type="match status" value="1"/>
</dbReference>
<keyword evidence="2" id="KW-1277">Toxin-antitoxin system</keyword>
<evidence type="ECO:0000313" key="3">
    <source>
        <dbReference type="EMBL" id="SJM94765.1"/>
    </source>
</evidence>
<keyword evidence="4" id="KW-1185">Reference proteome</keyword>
<dbReference type="InterPro" id="IPR035093">
    <property type="entry name" value="RelE/ParE_toxin_dom_sf"/>
</dbReference>
<evidence type="ECO:0000313" key="4">
    <source>
        <dbReference type="Proteomes" id="UP000195442"/>
    </source>
</evidence>
<organism evidence="3 4">
    <name type="scientific">Crenothrix polyspora</name>
    <dbReference type="NCBI Taxonomy" id="360316"/>
    <lineage>
        <taxon>Bacteria</taxon>
        <taxon>Pseudomonadati</taxon>
        <taxon>Pseudomonadota</taxon>
        <taxon>Gammaproteobacteria</taxon>
        <taxon>Methylococcales</taxon>
        <taxon>Crenotrichaceae</taxon>
        <taxon>Crenothrix</taxon>
    </lineage>
</organism>
<comment type="similarity">
    <text evidence="1">Belongs to the RelE toxin family.</text>
</comment>
<dbReference type="SUPFAM" id="SSF143011">
    <property type="entry name" value="RelE-like"/>
    <property type="match status" value="1"/>
</dbReference>
<reference evidence="4" key="1">
    <citation type="submission" date="2017-02" db="EMBL/GenBank/DDBJ databases">
        <authorList>
            <person name="Daims H."/>
        </authorList>
    </citation>
    <scope>NUCLEOTIDE SEQUENCE [LARGE SCALE GENOMIC DNA]</scope>
</reference>
<proteinExistence type="inferred from homology"/>
<evidence type="ECO:0000256" key="1">
    <source>
        <dbReference type="ARBA" id="ARBA00006226"/>
    </source>
</evidence>
<dbReference type="InterPro" id="IPR007712">
    <property type="entry name" value="RelE/ParE_toxin"/>
</dbReference>
<dbReference type="EMBL" id="FUKJ01000360">
    <property type="protein sequence ID" value="SJM94765.1"/>
    <property type="molecule type" value="Genomic_DNA"/>
</dbReference>
<accession>A0A1R4HEU4</accession>
<dbReference type="AlphaFoldDB" id="A0A1R4HEU4"/>
<dbReference type="PANTHER" id="PTHR35601:SF1">
    <property type="entry name" value="TOXIN RELE"/>
    <property type="match status" value="1"/>
</dbReference>